<evidence type="ECO:0000313" key="2">
    <source>
        <dbReference type="EMBL" id="QBM88877.1"/>
    </source>
</evidence>
<dbReference type="GO" id="GO:0046394">
    <property type="term" value="P:carboxylic acid biosynthetic process"/>
    <property type="evidence" value="ECO:0007669"/>
    <property type="project" value="UniProtKB-ARBA"/>
</dbReference>
<dbReference type="AlphaFoldDB" id="A0A4P6XN85"/>
<sequence length="282" mass="31836">MNSDTELPTYEEFLSSLGKDKQFSTDVPFELLSTIRYDPFLSKTKPTSVAEIAKDNFFLLPEHVERIKYTTKFFSELDGNCFKLQDSYYAITEELLLNQLTEAIEQSQVSVEKPLKVRLLISKSGDAKIELYEIEARDNLLDGVLENFPDSRRYDIYVDQTPVLVSPFTSFKTTYRDVYTKARKRALPGNSPREEVILINTTSEVMEGSITNVAIKSNQGVWITPKLTSGCLCGVTRHFLLRKNLVQEGDISADMLKVGRDVMLMNGVMGCVRGTIKGIVSV</sequence>
<dbReference type="EMBL" id="CP034458">
    <property type="protein sequence ID" value="QBM88877.1"/>
    <property type="molecule type" value="Genomic_DNA"/>
</dbReference>
<keyword evidence="2" id="KW-0032">Aminotransferase</keyword>
<protein>
    <submittedName>
        <fullName evidence="2">Branched-chain amino acid aminotransferase/4-amino-4-deoxychorismate lyase</fullName>
    </submittedName>
</protein>
<dbReference type="InterPro" id="IPR050571">
    <property type="entry name" value="Class-IV_PLP-Dep_Aminotrnsfr"/>
</dbReference>
<dbReference type="InterPro" id="IPR043131">
    <property type="entry name" value="BCAT-like_N"/>
</dbReference>
<name>A0A4P6XN85_9ASCO</name>
<accession>A0A4P6XN85</accession>
<dbReference type="GO" id="GO:0016829">
    <property type="term" value="F:lyase activity"/>
    <property type="evidence" value="ECO:0007669"/>
    <property type="project" value="UniProtKB-KW"/>
</dbReference>
<dbReference type="Proteomes" id="UP000292447">
    <property type="component" value="Chromosome III"/>
</dbReference>
<dbReference type="GO" id="GO:0008483">
    <property type="term" value="F:transaminase activity"/>
    <property type="evidence" value="ECO:0007669"/>
    <property type="project" value="UniProtKB-KW"/>
</dbReference>
<evidence type="ECO:0000256" key="1">
    <source>
        <dbReference type="ARBA" id="ARBA00009320"/>
    </source>
</evidence>
<reference evidence="3" key="1">
    <citation type="submission" date="2019-03" db="EMBL/GenBank/DDBJ databases">
        <title>Snf2 controls pulcherriminic acid biosynthesis and connects pigmentation and antifungal activity of the yeast Metschnikowia pulcherrima.</title>
        <authorList>
            <person name="Gore-Lloyd D."/>
            <person name="Sumann I."/>
            <person name="Brachmann A.O."/>
            <person name="Schneeberger K."/>
            <person name="Ortiz-Merino R.A."/>
            <person name="Moreno-Beltran M."/>
            <person name="Schlaefli M."/>
            <person name="Kirner P."/>
            <person name="Santos Kron A."/>
            <person name="Wolfe K.H."/>
            <person name="Piel J."/>
            <person name="Ahrens C.H."/>
            <person name="Henk D."/>
            <person name="Freimoser F.M."/>
        </authorList>
    </citation>
    <scope>NUCLEOTIDE SEQUENCE [LARGE SCALE GENOMIC DNA]</scope>
    <source>
        <strain evidence="3">APC 1.2</strain>
    </source>
</reference>
<keyword evidence="3" id="KW-1185">Reference proteome</keyword>
<dbReference type="InterPro" id="IPR036038">
    <property type="entry name" value="Aminotransferase-like"/>
</dbReference>
<keyword evidence="2" id="KW-0456">Lyase</keyword>
<gene>
    <name evidence="2" type="primary">MPUL0C08580</name>
    <name evidence="2" type="ORF">METSCH_C08580</name>
</gene>
<dbReference type="STRING" id="2163413.A0A4P6XN85"/>
<dbReference type="Gene3D" id="3.30.470.10">
    <property type="match status" value="1"/>
</dbReference>
<keyword evidence="2" id="KW-0808">Transferase</keyword>
<dbReference type="PANTHER" id="PTHR42743">
    <property type="entry name" value="AMINO-ACID AMINOTRANSFERASE"/>
    <property type="match status" value="1"/>
</dbReference>
<dbReference type="Gene3D" id="3.20.10.10">
    <property type="entry name" value="D-amino Acid Aminotransferase, subunit A, domain 2"/>
    <property type="match status" value="1"/>
</dbReference>
<dbReference type="InterPro" id="IPR043132">
    <property type="entry name" value="BCAT-like_C"/>
</dbReference>
<dbReference type="Pfam" id="PF01063">
    <property type="entry name" value="Aminotran_4"/>
    <property type="match status" value="1"/>
</dbReference>
<organism evidence="2 3">
    <name type="scientific">Metschnikowia aff. pulcherrima</name>
    <dbReference type="NCBI Taxonomy" id="2163413"/>
    <lineage>
        <taxon>Eukaryota</taxon>
        <taxon>Fungi</taxon>
        <taxon>Dikarya</taxon>
        <taxon>Ascomycota</taxon>
        <taxon>Saccharomycotina</taxon>
        <taxon>Pichiomycetes</taxon>
        <taxon>Metschnikowiaceae</taxon>
        <taxon>Metschnikowia</taxon>
    </lineage>
</organism>
<dbReference type="InterPro" id="IPR001544">
    <property type="entry name" value="Aminotrans_IV"/>
</dbReference>
<proteinExistence type="inferred from homology"/>
<evidence type="ECO:0000313" key="3">
    <source>
        <dbReference type="Proteomes" id="UP000292447"/>
    </source>
</evidence>
<comment type="similarity">
    <text evidence="1">Belongs to the class-IV pyridoxal-phosphate-dependent aminotransferase family.</text>
</comment>
<dbReference type="SUPFAM" id="SSF56752">
    <property type="entry name" value="D-aminoacid aminotransferase-like PLP-dependent enzymes"/>
    <property type="match status" value="1"/>
</dbReference>
<dbReference type="PANTHER" id="PTHR42743:SF11">
    <property type="entry name" value="AMINODEOXYCHORISMATE LYASE"/>
    <property type="match status" value="1"/>
</dbReference>